<feature type="transmembrane region" description="Helical" evidence="7">
    <location>
        <begin position="83"/>
        <end position="105"/>
    </location>
</feature>
<feature type="transmembrane region" description="Helical" evidence="7">
    <location>
        <begin position="136"/>
        <end position="153"/>
    </location>
</feature>
<keyword evidence="4 7" id="KW-0812">Transmembrane</keyword>
<dbReference type="SUPFAM" id="SSF53649">
    <property type="entry name" value="Alkaline phosphatase-like"/>
    <property type="match status" value="1"/>
</dbReference>
<dbReference type="CDD" id="cd16015">
    <property type="entry name" value="LTA_synthase"/>
    <property type="match status" value="1"/>
</dbReference>
<evidence type="ECO:0000313" key="9">
    <source>
        <dbReference type="EMBL" id="CUP85115.1"/>
    </source>
</evidence>
<dbReference type="Proteomes" id="UP000095765">
    <property type="component" value="Unassembled WGS sequence"/>
</dbReference>
<comment type="pathway">
    <text evidence="2">Cell wall biogenesis; lipoteichoic acid biosynthesis.</text>
</comment>
<dbReference type="InterPro" id="IPR017850">
    <property type="entry name" value="Alkaline_phosphatase_core_sf"/>
</dbReference>
<comment type="subcellular location">
    <subcellularLocation>
        <location evidence="1">Cell membrane</location>
        <topology evidence="1">Multi-pass membrane protein</topology>
    </subcellularLocation>
</comment>
<feature type="domain" description="Sulfatase N-terminal" evidence="8">
    <location>
        <begin position="274"/>
        <end position="577"/>
    </location>
</feature>
<proteinExistence type="predicted"/>
<keyword evidence="6 7" id="KW-0472">Membrane</keyword>
<dbReference type="PANTHER" id="PTHR47371">
    <property type="entry name" value="LIPOTEICHOIC ACID SYNTHASE"/>
    <property type="match status" value="1"/>
</dbReference>
<evidence type="ECO:0000256" key="2">
    <source>
        <dbReference type="ARBA" id="ARBA00004936"/>
    </source>
</evidence>
<dbReference type="GO" id="GO:0005886">
    <property type="term" value="C:plasma membrane"/>
    <property type="evidence" value="ECO:0007669"/>
    <property type="project" value="UniProtKB-SubCell"/>
</dbReference>
<evidence type="ECO:0000256" key="7">
    <source>
        <dbReference type="SAM" id="Phobius"/>
    </source>
</evidence>
<evidence type="ECO:0000313" key="10">
    <source>
        <dbReference type="Proteomes" id="UP000095765"/>
    </source>
</evidence>
<gene>
    <name evidence="9" type="primary">ltaS</name>
    <name evidence="9" type="ORF">ERS852551_02153</name>
</gene>
<accession>A0A174RPL7</accession>
<feature type="transmembrane region" description="Helical" evidence="7">
    <location>
        <begin position="16"/>
        <end position="41"/>
    </location>
</feature>
<organism evidence="9 10">
    <name type="scientific">Anaerotruncus colihominis</name>
    <dbReference type="NCBI Taxonomy" id="169435"/>
    <lineage>
        <taxon>Bacteria</taxon>
        <taxon>Bacillati</taxon>
        <taxon>Bacillota</taxon>
        <taxon>Clostridia</taxon>
        <taxon>Eubacteriales</taxon>
        <taxon>Oscillospiraceae</taxon>
        <taxon>Anaerotruncus</taxon>
    </lineage>
</organism>
<feature type="transmembrane region" description="Helical" evidence="7">
    <location>
        <begin position="53"/>
        <end position="71"/>
    </location>
</feature>
<evidence type="ECO:0000256" key="4">
    <source>
        <dbReference type="ARBA" id="ARBA00022692"/>
    </source>
</evidence>
<evidence type="ECO:0000259" key="8">
    <source>
        <dbReference type="Pfam" id="PF00884"/>
    </source>
</evidence>
<sequence length="645" mass="72726">MSQSAVQIPRRKRMAVYGLTFTSSDARFAATLSVPVIALFATEWIHRGTLDGFAAVLSAHLWSFVLAWLFLQLTYLVVSRITGFHSLAVLTTGIVGGLPAAITYYKLQIRGEPFLPWDISQAAEASAVIGKANIEIQTSMIWTIIIFSVLFLLTLRLREPRRKANPSGWRRRVITGGVSCILLGTLIFGVYLKPAATLYFGIRPDMWMQNRYYRNHGVITGFLSNLQALDISAPDGYSEQTVRELVEQVSANAPRAPRYADSYAAAAAEPEQKPNIIFVMDEAFWNVNELPGITYSEPVTPTLDRLRQTAAVGKSYSPSFGGGTCDVEFEALTGYSVEHLPLGAKPYQQHVTRDMFALPAYLKGQGYDTLAIHGFYRKYWSRDTAYPHLGIDRFVAMEDFVNPERKRSEEWSGGLISDAEMGRRIISEYEQRNQDRPLFIHAVTMQNHSGYNAKNYPQEELVKITSAPDGISQETLLQLQDFATGVREADEMLGMLVDYFSKVDEPTIIVFWGDHYNTIGKGYELYEKTGYIAPGDTSSPNLHGTPLVIWSNYYDKPVDLGTVAAYDISPVMMDLYGLEKPLMFEFLSQEMDVFRARSRGITVNPDGSFSEQMTPEQEQWFDDHWLLQYDMMFGKQYAEKSVLSE</sequence>
<reference evidence="9 10" key="1">
    <citation type="submission" date="2015-09" db="EMBL/GenBank/DDBJ databases">
        <authorList>
            <consortium name="Pathogen Informatics"/>
        </authorList>
    </citation>
    <scope>NUCLEOTIDE SEQUENCE [LARGE SCALE GENOMIC DNA]</scope>
    <source>
        <strain evidence="9 10">2789STDY5834939</strain>
    </source>
</reference>
<dbReference type="InterPro" id="IPR000917">
    <property type="entry name" value="Sulfatase_N"/>
</dbReference>
<evidence type="ECO:0000256" key="1">
    <source>
        <dbReference type="ARBA" id="ARBA00004651"/>
    </source>
</evidence>
<dbReference type="PANTHER" id="PTHR47371:SF3">
    <property type="entry name" value="PHOSPHOGLYCEROL TRANSFERASE I"/>
    <property type="match status" value="1"/>
</dbReference>
<dbReference type="Gene3D" id="3.40.720.10">
    <property type="entry name" value="Alkaline Phosphatase, subunit A"/>
    <property type="match status" value="1"/>
</dbReference>
<protein>
    <submittedName>
        <fullName evidence="9">Lipoteichoic acid synthase</fullName>
    </submittedName>
</protein>
<dbReference type="InterPro" id="IPR050448">
    <property type="entry name" value="OpgB/LTA_synthase_biosynth"/>
</dbReference>
<keyword evidence="5 7" id="KW-1133">Transmembrane helix</keyword>
<evidence type="ECO:0000256" key="3">
    <source>
        <dbReference type="ARBA" id="ARBA00022475"/>
    </source>
</evidence>
<keyword evidence="3" id="KW-1003">Cell membrane</keyword>
<dbReference type="EMBL" id="CZBE01000014">
    <property type="protein sequence ID" value="CUP85115.1"/>
    <property type="molecule type" value="Genomic_DNA"/>
</dbReference>
<dbReference type="Pfam" id="PF00884">
    <property type="entry name" value="Sulfatase"/>
    <property type="match status" value="1"/>
</dbReference>
<feature type="transmembrane region" description="Helical" evidence="7">
    <location>
        <begin position="173"/>
        <end position="192"/>
    </location>
</feature>
<name>A0A174RPL7_9FIRM</name>
<evidence type="ECO:0000256" key="5">
    <source>
        <dbReference type="ARBA" id="ARBA00022989"/>
    </source>
</evidence>
<evidence type="ECO:0000256" key="6">
    <source>
        <dbReference type="ARBA" id="ARBA00023136"/>
    </source>
</evidence>
<dbReference type="AlphaFoldDB" id="A0A174RPL7"/>